<dbReference type="Gene3D" id="2.60.120.330">
    <property type="entry name" value="B-lactam Antibiotic, Isopenicillin N Synthase, Chain"/>
    <property type="match status" value="1"/>
</dbReference>
<accession>A0A6A6PQG9</accession>
<dbReference type="EMBL" id="MU001637">
    <property type="protein sequence ID" value="KAF2482046.1"/>
    <property type="molecule type" value="Genomic_DNA"/>
</dbReference>
<keyword evidence="4" id="KW-1185">Reference proteome</keyword>
<proteinExistence type="inferred from homology"/>
<evidence type="ECO:0000313" key="4">
    <source>
        <dbReference type="Proteomes" id="UP000799767"/>
    </source>
</evidence>
<comment type="similarity">
    <text evidence="1">Belongs to the iron/ascorbate-dependent oxidoreductase family.</text>
</comment>
<feature type="domain" description="Isopenicillin N synthase-like Fe(2+) 2OG dioxygenase" evidence="2">
    <location>
        <begin position="158"/>
        <end position="242"/>
    </location>
</feature>
<reference evidence="3" key="1">
    <citation type="journal article" date="2020" name="Stud. Mycol.">
        <title>101 Dothideomycetes genomes: a test case for predicting lifestyles and emergence of pathogens.</title>
        <authorList>
            <person name="Haridas S."/>
            <person name="Albert R."/>
            <person name="Binder M."/>
            <person name="Bloem J."/>
            <person name="Labutti K."/>
            <person name="Salamov A."/>
            <person name="Andreopoulos B."/>
            <person name="Baker S."/>
            <person name="Barry K."/>
            <person name="Bills G."/>
            <person name="Bluhm B."/>
            <person name="Cannon C."/>
            <person name="Castanera R."/>
            <person name="Culley D."/>
            <person name="Daum C."/>
            <person name="Ezra D."/>
            <person name="Gonzalez J."/>
            <person name="Henrissat B."/>
            <person name="Kuo A."/>
            <person name="Liang C."/>
            <person name="Lipzen A."/>
            <person name="Lutzoni F."/>
            <person name="Magnuson J."/>
            <person name="Mondo S."/>
            <person name="Nolan M."/>
            <person name="Ohm R."/>
            <person name="Pangilinan J."/>
            <person name="Park H.-J."/>
            <person name="Ramirez L."/>
            <person name="Alfaro M."/>
            <person name="Sun H."/>
            <person name="Tritt A."/>
            <person name="Yoshinaga Y."/>
            <person name="Zwiers L.-H."/>
            <person name="Turgeon B."/>
            <person name="Goodwin S."/>
            <person name="Spatafora J."/>
            <person name="Crous P."/>
            <person name="Grigoriev I."/>
        </authorList>
    </citation>
    <scope>NUCLEOTIDE SEQUENCE</scope>
    <source>
        <strain evidence="3">CBS 113389</strain>
    </source>
</reference>
<dbReference type="Pfam" id="PF03171">
    <property type="entry name" value="2OG-FeII_Oxy"/>
    <property type="match status" value="1"/>
</dbReference>
<protein>
    <recommendedName>
        <fullName evidence="2">Isopenicillin N synthase-like Fe(2+) 2OG dioxygenase domain-containing protein</fullName>
    </recommendedName>
</protein>
<organism evidence="3 4">
    <name type="scientific">Neohortaea acidophila</name>
    <dbReference type="NCBI Taxonomy" id="245834"/>
    <lineage>
        <taxon>Eukaryota</taxon>
        <taxon>Fungi</taxon>
        <taxon>Dikarya</taxon>
        <taxon>Ascomycota</taxon>
        <taxon>Pezizomycotina</taxon>
        <taxon>Dothideomycetes</taxon>
        <taxon>Dothideomycetidae</taxon>
        <taxon>Mycosphaerellales</taxon>
        <taxon>Teratosphaeriaceae</taxon>
        <taxon>Neohortaea</taxon>
    </lineage>
</organism>
<evidence type="ECO:0000256" key="1">
    <source>
        <dbReference type="ARBA" id="ARBA00008056"/>
    </source>
</evidence>
<name>A0A6A6PQG9_9PEZI</name>
<dbReference type="GeneID" id="54478378"/>
<dbReference type="SUPFAM" id="SSF51197">
    <property type="entry name" value="Clavaminate synthase-like"/>
    <property type="match status" value="1"/>
</dbReference>
<dbReference type="AlphaFoldDB" id="A0A6A6PQG9"/>
<dbReference type="InterPro" id="IPR050231">
    <property type="entry name" value="Iron_ascorbate_oxido_reductase"/>
</dbReference>
<dbReference type="OrthoDB" id="288590at2759"/>
<sequence>MGGEVEGHSPPPGPPPLLTEQEASFLSRQGWMPCILPEPLRSELDCISTEAATFFRQDHATKSAIYPPRNGTECGYYVVPDEKEYITFRHRQHDDSALESHVRAAWKLAANLLRRVLYDLSTFHGFDPTVWEGMIQGCLELPSNDANLDTDISLMRVFQYHPNGLAEQHTDVGLVTLCVGGDDGLQMVDHTKTPKVWTSARWPVILIGEVASALMRGKAQAGVHRVVKNAAGRGSVVFTLRPCLKGTIDLKRFGGEGLVNVRDLFYKIKAEKHNINATQDLREQQRQELHRKRLGAEVARSPEPR</sequence>
<evidence type="ECO:0000259" key="2">
    <source>
        <dbReference type="Pfam" id="PF03171"/>
    </source>
</evidence>
<dbReference type="PANTHER" id="PTHR47990">
    <property type="entry name" value="2-OXOGLUTARATE (2OG) AND FE(II)-DEPENDENT OXYGENASE SUPERFAMILY PROTEIN-RELATED"/>
    <property type="match status" value="1"/>
</dbReference>
<dbReference type="Proteomes" id="UP000799767">
    <property type="component" value="Unassembled WGS sequence"/>
</dbReference>
<dbReference type="RefSeq" id="XP_033588616.1">
    <property type="nucleotide sequence ID" value="XM_033737376.1"/>
</dbReference>
<evidence type="ECO:0000313" key="3">
    <source>
        <dbReference type="EMBL" id="KAF2482046.1"/>
    </source>
</evidence>
<gene>
    <name evidence="3" type="ORF">BDY17DRAFT_325542</name>
</gene>
<dbReference type="InterPro" id="IPR044861">
    <property type="entry name" value="IPNS-like_FE2OG_OXY"/>
</dbReference>
<dbReference type="InterPro" id="IPR027443">
    <property type="entry name" value="IPNS-like_sf"/>
</dbReference>